<dbReference type="InterPro" id="IPR041700">
    <property type="entry name" value="OMP_b-brl_3"/>
</dbReference>
<dbReference type="Proteomes" id="UP000002215">
    <property type="component" value="Chromosome"/>
</dbReference>
<evidence type="ECO:0000256" key="3">
    <source>
        <dbReference type="ARBA" id="ARBA00023237"/>
    </source>
</evidence>
<organism evidence="5 6">
    <name type="scientific">Chitinophaga pinensis (strain ATCC 43595 / DSM 2588 / LMG 13176 / NBRC 15968 / NCIMB 11800 / UQM 2034)</name>
    <dbReference type="NCBI Taxonomy" id="485918"/>
    <lineage>
        <taxon>Bacteria</taxon>
        <taxon>Pseudomonadati</taxon>
        <taxon>Bacteroidota</taxon>
        <taxon>Chitinophagia</taxon>
        <taxon>Chitinophagales</taxon>
        <taxon>Chitinophagaceae</taxon>
        <taxon>Chitinophaga</taxon>
    </lineage>
</organism>
<keyword evidence="2" id="KW-0472">Membrane</keyword>
<feature type="domain" description="Outer membrane protein beta-barrel" evidence="4">
    <location>
        <begin position="288"/>
        <end position="683"/>
    </location>
</feature>
<evidence type="ECO:0000313" key="5">
    <source>
        <dbReference type="EMBL" id="ACU60858.1"/>
    </source>
</evidence>
<dbReference type="Gene3D" id="2.40.170.20">
    <property type="entry name" value="TonB-dependent receptor, beta-barrel domain"/>
    <property type="match status" value="1"/>
</dbReference>
<dbReference type="AlphaFoldDB" id="A0A979GRD6"/>
<evidence type="ECO:0000256" key="1">
    <source>
        <dbReference type="ARBA" id="ARBA00004442"/>
    </source>
</evidence>
<dbReference type="RefSeq" id="WP_012791034.1">
    <property type="nucleotide sequence ID" value="NC_013132.1"/>
</dbReference>
<sequence length="709" mass="79685">MKYKALYVITTTLCLSQQAVEAQQADTLRRHDLQAFTVNAAAPVVTMKTGKILLNIADSKIAVGGDALQVLTLAPGVIERGNGQYELYGKKVTVLVDGKDSRLSGDALKGWLSALPAGSIEKVELITNPSARYDAAGAAVINFITVKNKRYGLNGVLTAGIGMGRYGRHNGGLALNYRNEKLNVYGNYDYLYNKQYYDLCSDRYADNKTTIAQHSYETRIRYNHSFKGGIDFDVNKRSSTGIMFKGLLIYRDRVMDTRSEKEDALSVVATTGHLRVLNPAVNAWYKVNLDTMGRQLTVNADYFNYNKAWRDDYTTNYFETNNHTLQNPWLLRDNSPSDNTIQSLALDYSQPLWKGKLEAGIKTTATLTDNNVLWEQQTGKTWQTDSGKTNHFIYKENIHAGYLDYQRTMKQWELRAGLRAEQATMQGESVTLRQISKRSQFNIFPSFSLVYGQSGNHQYGFAYRKNIERFSFSIVNPFLTYVSQYFYYQGNPDIRPSIGHTFEVSYTYRNELYATLGYQHYAQVLTDVYRKDTGNVVISTFDNLKGASTASASLSWSKGLLGNKWQTTNAATLTYTRYAEINTAGAGMYASSANTFALPGGFSGELSANWYSPVKWATYRMKARYSVNAGISKSILHKAGRLTFNVTDIFNTFNAAYDVASFGVISTHVDKIESRFIKLVFSYKFGNQQVKAAVNRKTGIEKELRRIGG</sequence>
<name>A0A979GRD6_CHIPD</name>
<dbReference type="OrthoDB" id="905812at2"/>
<dbReference type="KEGG" id="cpi:Cpin_3391"/>
<dbReference type="GO" id="GO:0009279">
    <property type="term" value="C:cell outer membrane"/>
    <property type="evidence" value="ECO:0007669"/>
    <property type="project" value="UniProtKB-SubCell"/>
</dbReference>
<dbReference type="SUPFAM" id="SSF56935">
    <property type="entry name" value="Porins"/>
    <property type="match status" value="1"/>
</dbReference>
<comment type="subcellular location">
    <subcellularLocation>
        <location evidence="1">Cell outer membrane</location>
    </subcellularLocation>
</comment>
<keyword evidence="3" id="KW-0998">Cell outer membrane</keyword>
<evidence type="ECO:0000259" key="4">
    <source>
        <dbReference type="Pfam" id="PF14905"/>
    </source>
</evidence>
<accession>A0A979GRD6</accession>
<evidence type="ECO:0000256" key="2">
    <source>
        <dbReference type="ARBA" id="ARBA00023136"/>
    </source>
</evidence>
<gene>
    <name evidence="5" type="ordered locus">Cpin_3391</name>
</gene>
<protein>
    <submittedName>
        <fullName evidence="5">Outer membrane receptor protein mostly Fe transport</fullName>
    </submittedName>
</protein>
<dbReference type="EMBL" id="CP001699">
    <property type="protein sequence ID" value="ACU60858.1"/>
    <property type="molecule type" value="Genomic_DNA"/>
</dbReference>
<keyword evidence="5" id="KW-0675">Receptor</keyword>
<evidence type="ECO:0000313" key="6">
    <source>
        <dbReference type="Proteomes" id="UP000002215"/>
    </source>
</evidence>
<dbReference type="Pfam" id="PF14905">
    <property type="entry name" value="OMP_b-brl_3"/>
    <property type="match status" value="1"/>
</dbReference>
<dbReference type="InterPro" id="IPR036942">
    <property type="entry name" value="Beta-barrel_TonB_sf"/>
</dbReference>
<proteinExistence type="predicted"/>
<reference evidence="6" key="1">
    <citation type="submission" date="2009-08" db="EMBL/GenBank/DDBJ databases">
        <title>The complete genome of Chitinophaga pinensis DSM 2588.</title>
        <authorList>
            <consortium name="US DOE Joint Genome Institute (JGI-PGF)"/>
            <person name="Lucas S."/>
            <person name="Copeland A."/>
            <person name="Lapidus A."/>
            <person name="Glavina del Rio T."/>
            <person name="Dalin E."/>
            <person name="Tice H."/>
            <person name="Bruce D."/>
            <person name="Goodwin L."/>
            <person name="Pitluck S."/>
            <person name="Kyrpides N."/>
            <person name="Mavromatis K."/>
            <person name="Ivanova N."/>
            <person name="Mikhailova N."/>
            <person name="Sims D."/>
            <person name="Meinche L."/>
            <person name="Brettin T."/>
            <person name="Detter J.C."/>
            <person name="Han C."/>
            <person name="Larimer F."/>
            <person name="Land M."/>
            <person name="Hauser L."/>
            <person name="Markowitz V."/>
            <person name="Cheng J.-F."/>
            <person name="Hugenholtz P."/>
            <person name="Woyke T."/>
            <person name="Wu D."/>
            <person name="Spring S."/>
            <person name="Klenk H.-P."/>
            <person name="Eisen J.A."/>
        </authorList>
    </citation>
    <scope>NUCLEOTIDE SEQUENCE [LARGE SCALE GENOMIC DNA]</scope>
    <source>
        <strain evidence="6">ATCC 43595 / DSM 2588 / LMG 13176 / NBRC 15968 / NCIMB 11800 / UQM 2034</strain>
    </source>
</reference>
<reference evidence="5 6" key="2">
    <citation type="journal article" date="2010" name="Stand. Genomic Sci.">
        <title>Complete genome sequence of Chitinophaga pinensis type strain (UQM 2034).</title>
        <authorList>
            <person name="Glavina Del Rio T."/>
            <person name="Abt B."/>
            <person name="Spring S."/>
            <person name="Lapidus A."/>
            <person name="Nolan M."/>
            <person name="Tice H."/>
            <person name="Copeland A."/>
            <person name="Cheng J.F."/>
            <person name="Chen F."/>
            <person name="Bruce D."/>
            <person name="Goodwin L."/>
            <person name="Pitluck S."/>
            <person name="Ivanova N."/>
            <person name="Mavromatis K."/>
            <person name="Mikhailova N."/>
            <person name="Pati A."/>
            <person name="Chen A."/>
            <person name="Palaniappan K."/>
            <person name="Land M."/>
            <person name="Hauser L."/>
            <person name="Chang Y.J."/>
            <person name="Jeffries C.D."/>
            <person name="Chain P."/>
            <person name="Saunders E."/>
            <person name="Detter J.C."/>
            <person name="Brettin T."/>
            <person name="Rohde M."/>
            <person name="Goker M."/>
            <person name="Bristow J."/>
            <person name="Eisen J.A."/>
            <person name="Markowitz V."/>
            <person name="Hugenholtz P."/>
            <person name="Kyrpides N.C."/>
            <person name="Klenk H.P."/>
            <person name="Lucas S."/>
        </authorList>
    </citation>
    <scope>NUCLEOTIDE SEQUENCE [LARGE SCALE GENOMIC DNA]</scope>
    <source>
        <strain evidence="6">ATCC 43595 / DSM 2588 / LMG 13176 / NBRC 15968 / NCIMB 11800 / UQM 2034</strain>
    </source>
</reference>